<feature type="domain" description="CRAL-TRIO" evidence="6">
    <location>
        <begin position="619"/>
        <end position="737"/>
    </location>
</feature>
<dbReference type="InterPro" id="IPR011074">
    <property type="entry name" value="CRAL/TRIO_N_dom"/>
</dbReference>
<feature type="transmembrane region" description="Helical" evidence="5">
    <location>
        <begin position="406"/>
        <end position="432"/>
    </location>
</feature>
<evidence type="ECO:0000256" key="4">
    <source>
        <dbReference type="SAM" id="MobiDB-lite"/>
    </source>
</evidence>
<dbReference type="SMART" id="SM01100">
    <property type="entry name" value="CRAL_TRIO_N"/>
    <property type="match status" value="1"/>
</dbReference>
<dbReference type="SMART" id="SM00516">
    <property type="entry name" value="SEC14"/>
    <property type="match status" value="1"/>
</dbReference>
<dbReference type="AlphaFoldDB" id="A0A484NAV1"/>
<feature type="compositionally biased region" description="Basic and acidic residues" evidence="4">
    <location>
        <begin position="300"/>
        <end position="309"/>
    </location>
</feature>
<dbReference type="CDD" id="cd00170">
    <property type="entry name" value="SEC14"/>
    <property type="match status" value="1"/>
</dbReference>
<comment type="subcellular location">
    <subcellularLocation>
        <location evidence="1">Membrane</location>
    </subcellularLocation>
</comment>
<dbReference type="Gene3D" id="3.40.525.10">
    <property type="entry name" value="CRAL-TRIO lipid binding domain"/>
    <property type="match status" value="1"/>
</dbReference>
<dbReference type="Proteomes" id="UP000595140">
    <property type="component" value="Unassembled WGS sequence"/>
</dbReference>
<keyword evidence="5" id="KW-0812">Transmembrane</keyword>
<evidence type="ECO:0000256" key="1">
    <source>
        <dbReference type="ARBA" id="ARBA00004370"/>
    </source>
</evidence>
<feature type="transmembrane region" description="Helical" evidence="5">
    <location>
        <begin position="682"/>
        <end position="701"/>
    </location>
</feature>
<dbReference type="Pfam" id="PF00650">
    <property type="entry name" value="CRAL_TRIO"/>
    <property type="match status" value="1"/>
</dbReference>
<keyword evidence="8" id="KW-1185">Reference proteome</keyword>
<proteinExistence type="predicted"/>
<evidence type="ECO:0000313" key="7">
    <source>
        <dbReference type="EMBL" id="VFQ98083.1"/>
    </source>
</evidence>
<name>A0A484NAV1_9ASTE</name>
<keyword evidence="2" id="KW-0813">Transport</keyword>
<reference evidence="7 8" key="1">
    <citation type="submission" date="2018-04" db="EMBL/GenBank/DDBJ databases">
        <authorList>
            <person name="Vogel A."/>
        </authorList>
    </citation>
    <scope>NUCLEOTIDE SEQUENCE [LARGE SCALE GENOMIC DNA]</scope>
</reference>
<feature type="region of interest" description="Disordered" evidence="4">
    <location>
        <begin position="372"/>
        <end position="394"/>
    </location>
</feature>
<gene>
    <name evidence="7" type="ORF">CCAM_LOCUS39859</name>
</gene>
<dbReference type="PROSITE" id="PS50191">
    <property type="entry name" value="CRAL_TRIO"/>
    <property type="match status" value="1"/>
</dbReference>
<dbReference type="GO" id="GO:0016020">
    <property type="term" value="C:membrane"/>
    <property type="evidence" value="ECO:0007669"/>
    <property type="project" value="UniProtKB-SubCell"/>
</dbReference>
<keyword evidence="3 5" id="KW-0472">Membrane</keyword>
<dbReference type="SUPFAM" id="SSF52087">
    <property type="entry name" value="CRAL/TRIO domain"/>
    <property type="match status" value="1"/>
</dbReference>
<dbReference type="InterPro" id="IPR001251">
    <property type="entry name" value="CRAL-TRIO_dom"/>
</dbReference>
<protein>
    <recommendedName>
        <fullName evidence="6">CRAL-TRIO domain-containing protein</fullName>
    </recommendedName>
</protein>
<evidence type="ECO:0000256" key="2">
    <source>
        <dbReference type="ARBA" id="ARBA00022448"/>
    </source>
</evidence>
<feature type="region of interest" description="Disordered" evidence="4">
    <location>
        <begin position="238"/>
        <end position="309"/>
    </location>
</feature>
<dbReference type="SUPFAM" id="SSF46938">
    <property type="entry name" value="CRAL/TRIO N-terminal domain"/>
    <property type="match status" value="1"/>
</dbReference>
<feature type="compositionally biased region" description="Low complexity" evidence="4">
    <location>
        <begin position="250"/>
        <end position="269"/>
    </location>
</feature>
<dbReference type="PANTHER" id="PTHR45932">
    <property type="entry name" value="PATELLIN-1"/>
    <property type="match status" value="1"/>
</dbReference>
<dbReference type="InterPro" id="IPR036273">
    <property type="entry name" value="CRAL/TRIO_N_dom_sf"/>
</dbReference>
<evidence type="ECO:0000259" key="6">
    <source>
        <dbReference type="PROSITE" id="PS50191"/>
    </source>
</evidence>
<dbReference type="Gene3D" id="1.10.8.20">
    <property type="entry name" value="N-terminal domain of phosphatidylinositol transfer protein sec14p"/>
    <property type="match status" value="1"/>
</dbReference>
<dbReference type="InterPro" id="IPR044834">
    <property type="entry name" value="PATL"/>
</dbReference>
<dbReference type="PANTHER" id="PTHR45932:SF4">
    <property type="entry name" value="PATELLIN-6"/>
    <property type="match status" value="1"/>
</dbReference>
<dbReference type="EMBL" id="OOIL02006565">
    <property type="protein sequence ID" value="VFQ98083.1"/>
    <property type="molecule type" value="Genomic_DNA"/>
</dbReference>
<dbReference type="Pfam" id="PF03732">
    <property type="entry name" value="Retrotrans_gag"/>
    <property type="match status" value="1"/>
</dbReference>
<sequence length="737" mass="84189">MSNESRTMSHEELIASNTALKAQVEYLAKEVAKLTKMKLNELQGSDREEDVSSSGTMKPKANEGSDFKVDIPTFEGKNDLDEFLEWLETVERVFDFKNVSDEKKVKIVALKFRKYASTWWTNTCTKKRRNDKEPVSTWVKMRSLLKKKFLPAEYVRENFAKLQTLRQGSKSVEEYNREFEELLLRCDLQEDDEQTFVRYLFGLNLQIANTVELQSYDSLEELTKLALKVEAQHKKSKALFSKNNTPSPRPYSSTSKPPYPSSKLPYTTPKNPTTAHGTNPSSSAPSTSRNPSSSFTPRADPTKKAPELYKEDEDFKDTYSKFLIRPYGDFLVKDGYLFRGNQLCVPKCRGNNREGEASHQTRKRAAALAAAIDATGEESRRRPTTARRRSTMVGGDRSGGPFKLQFLNFFIFFNIWGIVRSFYLFIFVYIYISIPCSDTLFCVQTPFSTHFISNISFHIQTNSKTPSSISGLLPHLPHHSSDRQDDFASAAAKPSSTPSRKSFVAAALRAPSFKEDTYFASELKHSEKKALSDLKIGLASLAPAASMWGIPLLSGDDRANVILLKFLRARDFNVPHALHMLAKCLAWRKEFGADEVADEELAGFFGGDGEEDGEEKLKRFLRWRVQVLERGIKLLHFKPGRVNSLVQVTDLKDMPKRELRVASNHILSLFQDNYPELVAHKVFINVPWYFIMVYSMFSPFMTQRTKSKFQYGFIMAISFVCQELRMEVEQEIIKPWE</sequence>
<accession>A0A484NAV1</accession>
<evidence type="ECO:0000256" key="3">
    <source>
        <dbReference type="ARBA" id="ARBA00023136"/>
    </source>
</evidence>
<evidence type="ECO:0000313" key="8">
    <source>
        <dbReference type="Proteomes" id="UP000595140"/>
    </source>
</evidence>
<dbReference type="InterPro" id="IPR036865">
    <property type="entry name" value="CRAL-TRIO_dom_sf"/>
</dbReference>
<dbReference type="GO" id="GO:0008289">
    <property type="term" value="F:lipid binding"/>
    <property type="evidence" value="ECO:0007669"/>
    <property type="project" value="InterPro"/>
</dbReference>
<feature type="compositionally biased region" description="Low complexity" evidence="4">
    <location>
        <begin position="279"/>
        <end position="298"/>
    </location>
</feature>
<dbReference type="OrthoDB" id="75724at2759"/>
<feature type="region of interest" description="Disordered" evidence="4">
    <location>
        <begin position="42"/>
        <end position="62"/>
    </location>
</feature>
<organism evidence="7 8">
    <name type="scientific">Cuscuta campestris</name>
    <dbReference type="NCBI Taxonomy" id="132261"/>
    <lineage>
        <taxon>Eukaryota</taxon>
        <taxon>Viridiplantae</taxon>
        <taxon>Streptophyta</taxon>
        <taxon>Embryophyta</taxon>
        <taxon>Tracheophyta</taxon>
        <taxon>Spermatophyta</taxon>
        <taxon>Magnoliopsida</taxon>
        <taxon>eudicotyledons</taxon>
        <taxon>Gunneridae</taxon>
        <taxon>Pentapetalae</taxon>
        <taxon>asterids</taxon>
        <taxon>lamiids</taxon>
        <taxon>Solanales</taxon>
        <taxon>Convolvulaceae</taxon>
        <taxon>Cuscuteae</taxon>
        <taxon>Cuscuta</taxon>
        <taxon>Cuscuta subgen. Grammica</taxon>
        <taxon>Cuscuta sect. Cleistogrammica</taxon>
    </lineage>
</organism>
<dbReference type="Pfam" id="PF03765">
    <property type="entry name" value="CRAL_TRIO_N"/>
    <property type="match status" value="1"/>
</dbReference>
<dbReference type="InterPro" id="IPR005162">
    <property type="entry name" value="Retrotrans_gag_dom"/>
</dbReference>
<keyword evidence="5" id="KW-1133">Transmembrane helix</keyword>
<evidence type="ECO:0000256" key="5">
    <source>
        <dbReference type="SAM" id="Phobius"/>
    </source>
</evidence>